<sequence length="322" mass="37902">MMPRASDRSSPELDSLVHNELVEQYREDNEIRGLSTESTRRYISSIRIYVKYLEDNGMDLLGADRNTIRKFLEYLRKVRGVHQKTIENYFTGISGFYDFLEYEGHVDKNPVHAVRKRYLRRYKDNDEGQMRQLISVEEMARLINTTMDVRDKAIIALLAKTGIRRRELIRLDVDDIDWVEQSIKLKPTPKRTNRIIFFDDETAFILKRWLRARASRNGADSKPLFTNSTGGRLNRNGVYSAVTKAAERAGLHNPDSERMEDHFSPHCCRHWFTTHMRRAGMPREFIQELRGDVRKEAIDIYDHIDRKELRESYLAHIPQLGI</sequence>
<evidence type="ECO:0000313" key="7">
    <source>
        <dbReference type="EMBL" id="KUK43868.1"/>
    </source>
</evidence>
<dbReference type="PANTHER" id="PTHR30349">
    <property type="entry name" value="PHAGE INTEGRASE-RELATED"/>
    <property type="match status" value="1"/>
</dbReference>
<evidence type="ECO:0000259" key="5">
    <source>
        <dbReference type="PROSITE" id="PS51898"/>
    </source>
</evidence>
<dbReference type="GO" id="GO:0015074">
    <property type="term" value="P:DNA integration"/>
    <property type="evidence" value="ECO:0007669"/>
    <property type="project" value="UniProtKB-KW"/>
</dbReference>
<dbReference type="PROSITE" id="PS51898">
    <property type="entry name" value="TYR_RECOMBINASE"/>
    <property type="match status" value="1"/>
</dbReference>
<evidence type="ECO:0000259" key="6">
    <source>
        <dbReference type="PROSITE" id="PS51900"/>
    </source>
</evidence>
<dbReference type="GO" id="GO:0006310">
    <property type="term" value="P:DNA recombination"/>
    <property type="evidence" value="ECO:0007669"/>
    <property type="project" value="UniProtKB-KW"/>
</dbReference>
<evidence type="ECO:0000256" key="4">
    <source>
        <dbReference type="PROSITE-ProRule" id="PRU01248"/>
    </source>
</evidence>
<dbReference type="InterPro" id="IPR050090">
    <property type="entry name" value="Tyrosine_recombinase_XerCD"/>
</dbReference>
<evidence type="ECO:0000256" key="3">
    <source>
        <dbReference type="ARBA" id="ARBA00023172"/>
    </source>
</evidence>
<dbReference type="InterPro" id="IPR013762">
    <property type="entry name" value="Integrase-like_cat_sf"/>
</dbReference>
<dbReference type="SUPFAM" id="SSF56349">
    <property type="entry name" value="DNA breaking-rejoining enzymes"/>
    <property type="match status" value="1"/>
</dbReference>
<dbReference type="Gene3D" id="1.10.443.10">
    <property type="entry name" value="Intergrase catalytic core"/>
    <property type="match status" value="1"/>
</dbReference>
<dbReference type="PATRIC" id="fig|301375.6.peg.560"/>
<dbReference type="GO" id="GO:0003677">
    <property type="term" value="F:DNA binding"/>
    <property type="evidence" value="ECO:0007669"/>
    <property type="project" value="UniProtKB-UniRule"/>
</dbReference>
<dbReference type="InterPro" id="IPR004107">
    <property type="entry name" value="Integrase_SAM-like_N"/>
</dbReference>
<organism evidence="8 9">
    <name type="scientific">Methanothrix harundinacea</name>
    <dbReference type="NCBI Taxonomy" id="301375"/>
    <lineage>
        <taxon>Archaea</taxon>
        <taxon>Methanobacteriati</taxon>
        <taxon>Methanobacteriota</taxon>
        <taxon>Stenosarchaea group</taxon>
        <taxon>Methanomicrobia</taxon>
        <taxon>Methanotrichales</taxon>
        <taxon>Methanotrichaceae</taxon>
        <taxon>Methanothrix</taxon>
    </lineage>
</organism>
<evidence type="ECO:0000256" key="1">
    <source>
        <dbReference type="ARBA" id="ARBA00022908"/>
    </source>
</evidence>
<evidence type="ECO:0000256" key="2">
    <source>
        <dbReference type="ARBA" id="ARBA00023125"/>
    </source>
</evidence>
<dbReference type="InterPro" id="IPR044068">
    <property type="entry name" value="CB"/>
</dbReference>
<dbReference type="InterPro" id="IPR011010">
    <property type="entry name" value="DNA_brk_join_enz"/>
</dbReference>
<dbReference type="EMBL" id="LGHB01000022">
    <property type="protein sequence ID" value="KUK95995.1"/>
    <property type="molecule type" value="Genomic_DNA"/>
</dbReference>
<dbReference type="EMBL" id="LGFT01000044">
    <property type="protein sequence ID" value="KUK43868.1"/>
    <property type="molecule type" value="Genomic_DNA"/>
</dbReference>
<dbReference type="AlphaFoldDB" id="A0A124G366"/>
<reference evidence="9 10" key="2">
    <citation type="journal article" date="2015" name="MBio">
        <title>Genome-Resolved Metagenomic Analysis Reveals Roles for Candidate Phyla and Other Microbial Community Members in Biogeochemical Transformations in Oil Reservoirs.</title>
        <authorList>
            <person name="Hu P."/>
            <person name="Tom L."/>
            <person name="Singh A."/>
            <person name="Thomas B.C."/>
            <person name="Baker B.J."/>
            <person name="Piceno Y.M."/>
            <person name="Andersen G.L."/>
            <person name="Banfield J.F."/>
        </authorList>
    </citation>
    <scope>NUCLEOTIDE SEQUENCE [LARGE SCALE GENOMIC DNA]</scope>
    <source>
        <strain evidence="7">57_489</strain>
    </source>
</reference>
<dbReference type="PROSITE" id="PS51900">
    <property type="entry name" value="CB"/>
    <property type="match status" value="1"/>
</dbReference>
<feature type="domain" description="Core-binding (CB)" evidence="6">
    <location>
        <begin position="16"/>
        <end position="101"/>
    </location>
</feature>
<keyword evidence="3" id="KW-0233">DNA recombination</keyword>
<accession>A0A124G366</accession>
<evidence type="ECO:0000313" key="8">
    <source>
        <dbReference type="EMBL" id="KUK95995.1"/>
    </source>
</evidence>
<reference evidence="8" key="1">
    <citation type="journal article" date="2015" name="MBio">
        <title>Genome-resolved metagenomic analysis reveals roles for candidate phyla and other microbial community members in biogeochemical transformations in oil reservoirs.</title>
        <authorList>
            <person name="Hu P."/>
            <person name="Tom L."/>
            <person name="Singh A."/>
            <person name="Thomas B.C."/>
            <person name="Baker B.J."/>
            <person name="Piceno Y.M."/>
            <person name="Andersen G.L."/>
            <person name="Banfield J.F."/>
        </authorList>
    </citation>
    <scope>NUCLEOTIDE SEQUENCE [LARGE SCALE GENOMIC DNA]</scope>
    <source>
        <strain evidence="8">56_747</strain>
    </source>
</reference>
<name>A0A124G366_9EURY</name>
<proteinExistence type="predicted"/>
<protein>
    <submittedName>
        <fullName evidence="8">Site-specific recombinase XerD</fullName>
    </submittedName>
</protein>
<dbReference type="Proteomes" id="UP000057043">
    <property type="component" value="Unassembled WGS sequence"/>
</dbReference>
<dbReference type="InterPro" id="IPR010998">
    <property type="entry name" value="Integrase_recombinase_N"/>
</dbReference>
<dbReference type="Proteomes" id="UP000053961">
    <property type="component" value="Unassembled WGS sequence"/>
</dbReference>
<feature type="domain" description="Tyr recombinase" evidence="5">
    <location>
        <begin position="129"/>
        <end position="314"/>
    </location>
</feature>
<evidence type="ECO:0000313" key="10">
    <source>
        <dbReference type="Proteomes" id="UP000057043"/>
    </source>
</evidence>
<dbReference type="InterPro" id="IPR002104">
    <property type="entry name" value="Integrase_catalytic"/>
</dbReference>
<dbReference type="PANTHER" id="PTHR30349:SF92">
    <property type="entry name" value="SITE-SPECIFIC RECOMBINASE"/>
    <property type="match status" value="1"/>
</dbReference>
<dbReference type="Pfam" id="PF00589">
    <property type="entry name" value="Phage_integrase"/>
    <property type="match status" value="1"/>
</dbReference>
<evidence type="ECO:0000313" key="9">
    <source>
        <dbReference type="Proteomes" id="UP000053961"/>
    </source>
</evidence>
<dbReference type="Gene3D" id="1.10.150.130">
    <property type="match status" value="1"/>
</dbReference>
<dbReference type="CDD" id="cd00397">
    <property type="entry name" value="DNA_BRE_C"/>
    <property type="match status" value="1"/>
</dbReference>
<keyword evidence="2 4" id="KW-0238">DNA-binding</keyword>
<comment type="caution">
    <text evidence="8">The sequence shown here is derived from an EMBL/GenBank/DDBJ whole genome shotgun (WGS) entry which is preliminary data.</text>
</comment>
<gene>
    <name evidence="7" type="ORF">XD72_1768</name>
    <name evidence="8" type="ORF">XE07_1431</name>
</gene>
<dbReference type="Pfam" id="PF13495">
    <property type="entry name" value="Phage_int_SAM_4"/>
    <property type="match status" value="1"/>
</dbReference>
<keyword evidence="1" id="KW-0229">DNA integration</keyword>